<organism evidence="2">
    <name type="scientific">Jenufa minuta</name>
    <name type="common">Green alga</name>
    <dbReference type="NCBI Taxonomy" id="993092"/>
    <lineage>
        <taxon>Eukaryota</taxon>
        <taxon>Viridiplantae</taxon>
        <taxon>Chlorophyta</taxon>
        <taxon>core chlorophytes</taxon>
        <taxon>Chlorophyceae</taxon>
        <taxon>Jenufa</taxon>
    </lineage>
</organism>
<proteinExistence type="predicted"/>
<keyword evidence="2" id="KW-0934">Plastid</keyword>
<sequence length="333" mass="39513">MTIHTGSSETTREAFVFNFHRYFKITSKKITRQDKNFLEWFIGFSEGDGHFGLVKFPTAKNPNNQRPKFIINQNEPQVLFKIKKKLGFGTVICIEVKKKPQKYYRYTVSKLKDIQLLIELFNGNLILKKTRQRFYNWVTCFKTLLNQQKSVTHKFQLTETPLKTLLLDSIMFDSAWLAGFTDAEGGFYASLSMNMRYKLGLRLRVKYYLRQKHELDVLKDIDKQVYTRALNRIPANQQEKEHKNRAKMGENGRVKIVSKKENIYSLEIHYFKHLEELIRYFDTYPLLTQKKIMYIRWKRIIIGRNVFKQSALISEKSLTCYKNLVASIGKVHY</sequence>
<evidence type="ECO:0000313" key="2">
    <source>
        <dbReference type="EMBL" id="ALO63005.1"/>
    </source>
</evidence>
<evidence type="ECO:0000259" key="1">
    <source>
        <dbReference type="Pfam" id="PF00961"/>
    </source>
</evidence>
<dbReference type="InterPro" id="IPR004860">
    <property type="entry name" value="LAGLIDADG_dom"/>
</dbReference>
<dbReference type="GeneID" id="26378601"/>
<dbReference type="Pfam" id="PF00961">
    <property type="entry name" value="LAGLIDADG_1"/>
    <property type="match status" value="2"/>
</dbReference>
<name>A0A0S2LNI2_JENMI</name>
<dbReference type="InterPro" id="IPR051289">
    <property type="entry name" value="LAGLIDADG_Endonuclease"/>
</dbReference>
<dbReference type="InterPro" id="IPR027434">
    <property type="entry name" value="Homing_endonucl"/>
</dbReference>
<reference evidence="2" key="1">
    <citation type="journal article" date="2015" name="BMC Evol. Biol.">
        <title>Chloroplast phylogenomic analysis of chlorophyte green algae identifies a novel lineage sister to the Sphaeropleales (Chlorophyceae).</title>
        <authorList>
            <person name="Lemieux C."/>
            <person name="Vincent A.T."/>
            <person name="Labarre A."/>
            <person name="Otis C."/>
            <person name="Turmel M."/>
        </authorList>
    </citation>
    <scope>NUCLEOTIDE SEQUENCE</scope>
</reference>
<dbReference type="PANTHER" id="PTHR36181">
    <property type="entry name" value="INTRON-ENCODED ENDONUCLEASE AI3-RELATED"/>
    <property type="match status" value="1"/>
</dbReference>
<dbReference type="AlphaFoldDB" id="A0A0S2LNI2"/>
<dbReference type="GO" id="GO:0004519">
    <property type="term" value="F:endonuclease activity"/>
    <property type="evidence" value="ECO:0007669"/>
    <property type="project" value="UniProtKB-KW"/>
</dbReference>
<dbReference type="Gene3D" id="3.10.28.10">
    <property type="entry name" value="Homing endonucleases"/>
    <property type="match status" value="2"/>
</dbReference>
<keyword evidence="2" id="KW-0255">Endonuclease</keyword>
<dbReference type="SUPFAM" id="SSF55608">
    <property type="entry name" value="Homing endonucleases"/>
    <property type="match status" value="2"/>
</dbReference>
<dbReference type="RefSeq" id="YP_009184902.1">
    <property type="nucleotide sequence ID" value="NC_028582.1"/>
</dbReference>
<dbReference type="PANTHER" id="PTHR36181:SF2">
    <property type="entry name" value="INTRON-ENCODED ENDONUCLEASE AI3-RELATED"/>
    <property type="match status" value="1"/>
</dbReference>
<dbReference type="EMBL" id="KT625414">
    <property type="protein sequence ID" value="ALO63005.1"/>
    <property type="molecule type" value="Genomic_DNA"/>
</dbReference>
<feature type="domain" description="Homing endonuclease LAGLIDADG" evidence="1">
    <location>
        <begin position="42"/>
        <end position="138"/>
    </location>
</feature>
<accession>A0A0S2LNI2</accession>
<protein>
    <submittedName>
        <fullName evidence="2">Putative LAGLIDADG homing endonuclease</fullName>
    </submittedName>
</protein>
<keyword evidence="2" id="KW-0150">Chloroplast</keyword>
<gene>
    <name evidence="2" type="primary">orf333</name>
</gene>
<geneLocation type="chloroplast" evidence="2"/>
<feature type="domain" description="Homing endonuclease LAGLIDADG" evidence="1">
    <location>
        <begin position="177"/>
        <end position="300"/>
    </location>
</feature>
<keyword evidence="2" id="KW-0540">Nuclease</keyword>
<keyword evidence="2" id="KW-0378">Hydrolase</keyword>
<dbReference type="GO" id="GO:0005739">
    <property type="term" value="C:mitochondrion"/>
    <property type="evidence" value="ECO:0007669"/>
    <property type="project" value="UniProtKB-ARBA"/>
</dbReference>